<evidence type="ECO:0000256" key="5">
    <source>
        <dbReference type="PROSITE-ProRule" id="PRU00500"/>
    </source>
</evidence>
<feature type="disulfide bond" evidence="5">
    <location>
        <begin position="27"/>
        <end position="34"/>
    </location>
</feature>
<name>A0A5S6QVI3_TRIMR</name>
<dbReference type="Pfam" id="PF00086">
    <property type="entry name" value="Thyroglobulin_1"/>
    <property type="match status" value="3"/>
</dbReference>
<feature type="disulfide bond" evidence="5">
    <location>
        <begin position="943"/>
        <end position="950"/>
    </location>
</feature>
<feature type="chain" id="PRO_5024389962" evidence="7">
    <location>
        <begin position="21"/>
        <end position="1055"/>
    </location>
</feature>
<dbReference type="STRING" id="70415.A0A5S6QVI3"/>
<evidence type="ECO:0000256" key="2">
    <source>
        <dbReference type="ARBA" id="ARBA00022525"/>
    </source>
</evidence>
<comment type="subcellular location">
    <subcellularLocation>
        <location evidence="1">Secreted</location>
    </subcellularLocation>
</comment>
<keyword evidence="4 5" id="KW-1015">Disulfide bond</keyword>
<dbReference type="PROSITE" id="PS00484">
    <property type="entry name" value="THYROGLOBULIN_1_1"/>
    <property type="match status" value="1"/>
</dbReference>
<evidence type="ECO:0000256" key="4">
    <source>
        <dbReference type="ARBA" id="ARBA00023157"/>
    </source>
</evidence>
<feature type="compositionally biased region" description="Polar residues" evidence="6">
    <location>
        <begin position="482"/>
        <end position="506"/>
    </location>
</feature>
<dbReference type="PANTHER" id="PTHR12352:SF3">
    <property type="entry name" value="NIDOGEN-2"/>
    <property type="match status" value="1"/>
</dbReference>
<dbReference type="CDD" id="cd00191">
    <property type="entry name" value="TY"/>
    <property type="match status" value="2"/>
</dbReference>
<keyword evidence="3" id="KW-0677">Repeat</keyword>
<dbReference type="SMART" id="SM00211">
    <property type="entry name" value="TY"/>
    <property type="match status" value="3"/>
</dbReference>
<keyword evidence="2" id="KW-0964">Secreted</keyword>
<dbReference type="Gene3D" id="4.10.800.10">
    <property type="entry name" value="Thyroglobulin type-1"/>
    <property type="match status" value="2"/>
</dbReference>
<dbReference type="InterPro" id="IPR051950">
    <property type="entry name" value="Dev_reg/Prot_inhib"/>
</dbReference>
<evidence type="ECO:0000256" key="6">
    <source>
        <dbReference type="SAM" id="MobiDB-lite"/>
    </source>
</evidence>
<reference evidence="10" key="1">
    <citation type="submission" date="2019-12" db="UniProtKB">
        <authorList>
            <consortium name="WormBaseParasite"/>
        </authorList>
    </citation>
    <scope>IDENTIFICATION</scope>
</reference>
<dbReference type="PROSITE" id="PS51162">
    <property type="entry name" value="THYROGLOBULIN_1_2"/>
    <property type="match status" value="3"/>
</dbReference>
<dbReference type="WBParaSite" id="TMUE_3000011416.1">
    <property type="protein sequence ID" value="TMUE_3000011416.1"/>
    <property type="gene ID" value="WBGene00294076"/>
</dbReference>
<protein>
    <submittedName>
        <fullName evidence="10">Thyroglobulin type-1 domain-containing protein</fullName>
    </submittedName>
</protein>
<feature type="domain" description="Thyroglobulin type-1" evidence="8">
    <location>
        <begin position="843"/>
        <end position="908"/>
    </location>
</feature>
<keyword evidence="9" id="KW-1185">Reference proteome</keyword>
<dbReference type="Proteomes" id="UP000046395">
    <property type="component" value="Unassembled WGS sequence"/>
</dbReference>
<sequence>MSFVWPCLLLLVSLSGNTKAQIESMQCQRRGETCWCVDHLTGVEVEGSRVLLKQGVPLCGRFETELYYLNSTNVFCTRSDEAKVNKCLGNLYGTFLDLPYAQSNFNHLLFANYVFLSGKLDLACRLFNDYNECSAEAFNGTACRHCQHIVFMKLFSHLCRPTHLITAKQQVSCLKGLFMDESFIQCQLRLLDELKAVQQHGRDPQRLCAIKLQLQVCLLQRLPLHCEQDMIKILSVLPERIVEGLNVSCDGFLSLGTRAPVTKLPGEVTSSFGLTAAEAFKPTEDVSYVAYAVTSSVPTRMEEGVVTSAEGIVTAKNVSLLPAGVEFTTHKAEQISSEAGKIEESSGQSMPEYSITTLKTYPTLSTESGATEAVHPFEAATATTQIAILNATEQEITGSESYADHLGGITTAESTVGTPGKQTAEVFSTQQSLQTMETAEMEHSTRLPVTAVEHSTSQEWERSPVTELPEGMKTSAEGVSLGPSSAATTQGFPTPGTSVEQSSPSEPSGDVAYPGVSGASNVTALHTFATIYEGTKEIPSSTMPPTSSVLTEVTVGPEAGETTEPVTSPVEVLRPGEKIVTTKPPETAFVEDRRTSIIQVSHPAERVPEATEEFVISTLDSGVHVRPPPAGVNGSRLIPPLDIDCSSYNLRFQFCFRTHFFPASLSHTSIDSFLNNTWHWPKLAEVCRLFHDYLNCMHQPSLNPVGLCDPFGHTALVGMLTAVCEHDISTTQFLNNQCVSTTLRNVTIADQCVTTLIDFVRIIHYLPVSEGQICQRIRDMRTCASMLDVSECDDDLRFALAKLKLTGLQAETYLCGKYLLGPSLRQQVEWWNRRRSNDLPFEELGCLEVRRRALKSQLAKARYIPQCNPRGHYSLVQCDYAVGQCWCVDVETGIEQSKSRQPLSENIVCGACLVEKARLFNGTESKQSVPACQNNGLYAPLQCNFGTSECWCVDKRSGAEIAYTRVHKNRKLPRCNVKSEFSCFWIRPKKRCAPDGSAPKLILRWFREGWKCTLRPVSFCAQESHLPPFTFRFQSDCEEMCLGPYASKLPIKHIA</sequence>
<dbReference type="InterPro" id="IPR000716">
    <property type="entry name" value="Thyroglobulin_1"/>
</dbReference>
<feature type="signal peptide" evidence="7">
    <location>
        <begin position="1"/>
        <end position="20"/>
    </location>
</feature>
<accession>A0A5S6QVI3</accession>
<evidence type="ECO:0000256" key="1">
    <source>
        <dbReference type="ARBA" id="ARBA00004613"/>
    </source>
</evidence>
<organism evidence="9 10">
    <name type="scientific">Trichuris muris</name>
    <name type="common">Mouse whipworm</name>
    <dbReference type="NCBI Taxonomy" id="70415"/>
    <lineage>
        <taxon>Eukaryota</taxon>
        <taxon>Metazoa</taxon>
        <taxon>Ecdysozoa</taxon>
        <taxon>Nematoda</taxon>
        <taxon>Enoplea</taxon>
        <taxon>Dorylaimia</taxon>
        <taxon>Trichinellida</taxon>
        <taxon>Trichuridae</taxon>
        <taxon>Trichuris</taxon>
    </lineage>
</organism>
<evidence type="ECO:0000313" key="9">
    <source>
        <dbReference type="Proteomes" id="UP000046395"/>
    </source>
</evidence>
<dbReference type="SUPFAM" id="SSF57610">
    <property type="entry name" value="Thyroglobulin type-1 domain"/>
    <property type="match status" value="3"/>
</dbReference>
<dbReference type="AlphaFoldDB" id="A0A5S6QVI3"/>
<evidence type="ECO:0000256" key="3">
    <source>
        <dbReference type="ARBA" id="ARBA00022737"/>
    </source>
</evidence>
<keyword evidence="7" id="KW-0732">Signal</keyword>
<evidence type="ECO:0000256" key="7">
    <source>
        <dbReference type="SAM" id="SignalP"/>
    </source>
</evidence>
<feature type="domain" description="Thyroglobulin type-1" evidence="8">
    <location>
        <begin position="909"/>
        <end position="975"/>
    </location>
</feature>
<dbReference type="PANTHER" id="PTHR12352">
    <property type="entry name" value="SECRETED MODULAR CALCIUM-BINDING PROTEIN"/>
    <property type="match status" value="1"/>
</dbReference>
<evidence type="ECO:0000313" key="10">
    <source>
        <dbReference type="WBParaSite" id="TMUE_3000011416.1"/>
    </source>
</evidence>
<feature type="domain" description="Thyroglobulin type-1" evidence="8">
    <location>
        <begin position="1"/>
        <end position="59"/>
    </location>
</feature>
<feature type="region of interest" description="Disordered" evidence="6">
    <location>
        <begin position="451"/>
        <end position="515"/>
    </location>
</feature>
<feature type="disulfide bond" evidence="5">
    <location>
        <begin position="878"/>
        <end position="885"/>
    </location>
</feature>
<dbReference type="GO" id="GO:0005615">
    <property type="term" value="C:extracellular space"/>
    <property type="evidence" value="ECO:0007669"/>
    <property type="project" value="TreeGrafter"/>
</dbReference>
<comment type="caution">
    <text evidence="5">Lacks conserved residue(s) required for the propagation of feature annotation.</text>
</comment>
<evidence type="ECO:0000259" key="8">
    <source>
        <dbReference type="PROSITE" id="PS51162"/>
    </source>
</evidence>
<proteinExistence type="predicted"/>
<dbReference type="InterPro" id="IPR036857">
    <property type="entry name" value="Thyroglobulin_1_sf"/>
</dbReference>